<evidence type="ECO:0000256" key="1">
    <source>
        <dbReference type="ARBA" id="ARBA00004123"/>
    </source>
</evidence>
<evidence type="ECO:0000313" key="15">
    <source>
        <dbReference type="Proteomes" id="UP000800035"/>
    </source>
</evidence>
<feature type="region of interest" description="Disordered" evidence="12">
    <location>
        <begin position="794"/>
        <end position="814"/>
    </location>
</feature>
<feature type="compositionally biased region" description="Polar residues" evidence="12">
    <location>
        <begin position="675"/>
        <end position="687"/>
    </location>
</feature>
<feature type="site" description="Histone H3K4me3 binding" evidence="7">
    <location>
        <position position="752"/>
    </location>
</feature>
<dbReference type="GO" id="GO:0004402">
    <property type="term" value="F:histone acetyltransferase activity"/>
    <property type="evidence" value="ECO:0007669"/>
    <property type="project" value="TreeGrafter"/>
</dbReference>
<dbReference type="EMBL" id="ML977013">
    <property type="protein sequence ID" value="KAF1951970.1"/>
    <property type="molecule type" value="Genomic_DNA"/>
</dbReference>
<evidence type="ECO:0000256" key="8">
    <source>
        <dbReference type="PIRSR" id="PIRSR628651-51"/>
    </source>
</evidence>
<feature type="compositionally biased region" description="Basic and acidic residues" evidence="12">
    <location>
        <begin position="403"/>
        <end position="424"/>
    </location>
</feature>
<evidence type="ECO:0000259" key="13">
    <source>
        <dbReference type="PROSITE" id="PS50016"/>
    </source>
</evidence>
<dbReference type="GO" id="GO:0005634">
    <property type="term" value="C:nucleus"/>
    <property type="evidence" value="ECO:0007669"/>
    <property type="project" value="UniProtKB-SubCell"/>
</dbReference>
<evidence type="ECO:0000256" key="4">
    <source>
        <dbReference type="ARBA" id="ARBA00022771"/>
    </source>
</evidence>
<feature type="binding site" evidence="8">
    <location>
        <position position="788"/>
    </location>
    <ligand>
        <name>Zn(2+)</name>
        <dbReference type="ChEBI" id="CHEBI:29105"/>
        <label>2</label>
    </ligand>
</feature>
<dbReference type="SMART" id="SM00249">
    <property type="entry name" value="PHD"/>
    <property type="match status" value="1"/>
</dbReference>
<dbReference type="InterPro" id="IPR028651">
    <property type="entry name" value="ING_fam"/>
</dbReference>
<dbReference type="InterPro" id="IPR024610">
    <property type="entry name" value="ING_N_histone-binding"/>
</dbReference>
<feature type="region of interest" description="Disordered" evidence="12">
    <location>
        <begin position="389"/>
        <end position="734"/>
    </location>
</feature>
<dbReference type="InterPro" id="IPR011011">
    <property type="entry name" value="Znf_FYVE_PHD"/>
</dbReference>
<dbReference type="SMART" id="SM01408">
    <property type="entry name" value="ING"/>
    <property type="match status" value="1"/>
</dbReference>
<evidence type="ECO:0000256" key="5">
    <source>
        <dbReference type="ARBA" id="ARBA00022833"/>
    </source>
</evidence>
<dbReference type="PROSITE" id="PS50016">
    <property type="entry name" value="ZF_PHD_2"/>
    <property type="match status" value="1"/>
</dbReference>
<accession>A0A6A5TII8</accession>
<evidence type="ECO:0000256" key="11">
    <source>
        <dbReference type="SAM" id="Coils"/>
    </source>
</evidence>
<feature type="binding site" evidence="8">
    <location>
        <position position="785"/>
    </location>
    <ligand>
        <name>Zn(2+)</name>
        <dbReference type="ChEBI" id="CHEBI:29105"/>
        <label>2</label>
    </ligand>
</feature>
<evidence type="ECO:0000256" key="3">
    <source>
        <dbReference type="ARBA" id="ARBA00022723"/>
    </source>
</evidence>
<feature type="domain" description="PHD-type" evidence="13">
    <location>
        <begin position="739"/>
        <end position="791"/>
    </location>
</feature>
<dbReference type="PANTHER" id="PTHR10333:SF94">
    <property type="entry name" value="FINGER DOMAIN PROTEIN, PUTATIVE (AFU_ORTHOLOGUE AFUA_3G11940)-RELATED"/>
    <property type="match status" value="1"/>
</dbReference>
<feature type="compositionally biased region" description="Low complexity" evidence="12">
    <location>
        <begin position="462"/>
        <end position="475"/>
    </location>
</feature>
<evidence type="ECO:0000256" key="6">
    <source>
        <dbReference type="ARBA" id="ARBA00023242"/>
    </source>
</evidence>
<comment type="similarity">
    <text evidence="2 10">Belongs to the ING family.</text>
</comment>
<feature type="compositionally biased region" description="Pro residues" evidence="12">
    <location>
        <begin position="608"/>
        <end position="619"/>
    </location>
</feature>
<keyword evidence="15" id="KW-1185">Reference proteome</keyword>
<feature type="compositionally biased region" description="Basic residues" evidence="12">
    <location>
        <begin position="443"/>
        <end position="456"/>
    </location>
</feature>
<feature type="compositionally biased region" description="Low complexity" evidence="12">
    <location>
        <begin position="179"/>
        <end position="195"/>
    </location>
</feature>
<dbReference type="CDD" id="cd15505">
    <property type="entry name" value="PHD_ING"/>
    <property type="match status" value="1"/>
</dbReference>
<dbReference type="Pfam" id="PF12998">
    <property type="entry name" value="ING"/>
    <property type="match status" value="1"/>
</dbReference>
<feature type="binding site" evidence="8">
    <location>
        <position position="744"/>
    </location>
    <ligand>
        <name>Zn(2+)</name>
        <dbReference type="ChEBI" id="CHEBI:29105"/>
        <label>1</label>
    </ligand>
</feature>
<dbReference type="Gene3D" id="3.30.40.10">
    <property type="entry name" value="Zinc/RING finger domain, C3HC4 (zinc finger)"/>
    <property type="match status" value="1"/>
</dbReference>
<evidence type="ECO:0000256" key="7">
    <source>
        <dbReference type="PIRSR" id="PIRSR628651-50"/>
    </source>
</evidence>
<feature type="binding site" evidence="8">
    <location>
        <position position="768"/>
    </location>
    <ligand>
        <name>Zn(2+)</name>
        <dbReference type="ChEBI" id="CHEBI:29105"/>
        <label>1</label>
    </ligand>
</feature>
<proteinExistence type="inferred from homology"/>
<comment type="subunit">
    <text evidence="10">Component of an histone acetyltransferase complex. Interacts with H3K4me3 and to a lesser extent with H3K4me2.</text>
</comment>
<feature type="compositionally biased region" description="Low complexity" evidence="12">
    <location>
        <begin position="620"/>
        <end position="630"/>
    </location>
</feature>
<feature type="compositionally biased region" description="Low complexity" evidence="12">
    <location>
        <begin position="507"/>
        <end position="517"/>
    </location>
</feature>
<keyword evidence="11" id="KW-0175">Coiled coil</keyword>
<dbReference type="SUPFAM" id="SSF57903">
    <property type="entry name" value="FYVE/PHD zinc finger"/>
    <property type="match status" value="1"/>
</dbReference>
<comment type="function">
    <text evidence="10">Component of an histone acetyltransferase complex.</text>
</comment>
<dbReference type="PROSITE" id="PS01359">
    <property type="entry name" value="ZF_PHD_1"/>
    <property type="match status" value="1"/>
</dbReference>
<keyword evidence="10" id="KW-0156">Chromatin regulator</keyword>
<gene>
    <name evidence="14" type="ORF">CC80DRAFT_508328</name>
</gene>
<dbReference type="Proteomes" id="UP000800035">
    <property type="component" value="Unassembled WGS sequence"/>
</dbReference>
<dbReference type="InterPro" id="IPR019786">
    <property type="entry name" value="Zinc_finger_PHD-type_CS"/>
</dbReference>
<sequence>MAEDGGVTTPQPAANPDAHATVNDFLDYTEYFPSDLQRSLRLIKDLDSTYEEATQRVHELAVKYGTLPTIPANERPDPTALRREIAAAIDKATYCRESSYAEASRLYEVAERHTHRIKIIKTKLKALPEPPSRDPTPAPVSPRATRPAPPERPRYLKLNNSRHTANTPARGRAEKRSRVPLPGSRVRSRSSSGTETELRSNIDLTTSRKLKSLKDKTPRPPKPRVRPTGSGTNVHSSIAGISTSNALARLSPPPPDAKPGSKWAPWFQLTEYEMAVLRKKMKKNAVWTPSEAMIKKQLNDRNRGQAFYEKEKARCEATGEEFLNEEPVAATLRRSLVPQPAQPQAVQPQAVEEAPLAINTAVPTVVPEEVSTTPLGPPNEVANDDTVMAEASSAKSPKSPKNPKRESQRRQAMRDAQKLQEASKRLKQAADNIQELEFSTPNTRKKSTARSNKRKRDPSPAPAATPAAATPAAATREQSPASQDSGTKPPDPKRLRILPPLAPAPGPASSTTPQTTPVGPSPVSRTPIPLPDNIKTMSVQVPLGPAGPSTPKVAKSQSRAASRHATPALPSPIVPTPEPPKSPVLLPPSNVTAASTRPRRESVAPKASSPPPPPPPAQPAQPAKPQKSAASVPEPVLPSRPRSARGHVPTPKAQSEEPKPIEGEPSRRELRRHSIFSQASLTGPTRVSTRRKPPPKGEITVGEEGQKTVTNVKRAQGNKNKKRKRADNEPAEEIGPDEPRYCYCDDISYGSMISCDNHCDKEWFHLECVGMTESDIPARRKKWFCPDCRRRLHTDAHGNPDVPPTLPGRNRGHR</sequence>
<feature type="compositionally biased region" description="Polar residues" evidence="12">
    <location>
        <begin position="476"/>
        <end position="486"/>
    </location>
</feature>
<dbReference type="GO" id="GO:0000123">
    <property type="term" value="C:histone acetyltransferase complex"/>
    <property type="evidence" value="ECO:0007669"/>
    <property type="project" value="TreeGrafter"/>
</dbReference>
<feature type="compositionally biased region" description="Polar residues" evidence="12">
    <location>
        <begin position="158"/>
        <end position="167"/>
    </location>
</feature>
<comment type="subcellular location">
    <subcellularLocation>
        <location evidence="1 10">Nucleus</location>
    </subcellularLocation>
</comment>
<feature type="coiled-coil region" evidence="11">
    <location>
        <begin position="36"/>
        <end position="63"/>
    </location>
</feature>
<evidence type="ECO:0000256" key="2">
    <source>
        <dbReference type="ARBA" id="ARBA00010210"/>
    </source>
</evidence>
<dbReference type="Gene3D" id="6.10.140.1740">
    <property type="match status" value="1"/>
</dbReference>
<feature type="compositionally biased region" description="Pro residues" evidence="12">
    <location>
        <begin position="128"/>
        <end position="140"/>
    </location>
</feature>
<dbReference type="GO" id="GO:0008270">
    <property type="term" value="F:zinc ion binding"/>
    <property type="evidence" value="ECO:0007669"/>
    <property type="project" value="UniProtKB-KW"/>
</dbReference>
<evidence type="ECO:0000256" key="10">
    <source>
        <dbReference type="RuleBase" id="RU361213"/>
    </source>
</evidence>
<dbReference type="InterPro" id="IPR001965">
    <property type="entry name" value="Znf_PHD"/>
</dbReference>
<evidence type="ECO:0000256" key="12">
    <source>
        <dbReference type="SAM" id="MobiDB-lite"/>
    </source>
</evidence>
<name>A0A6A5TII8_9PLEO</name>
<dbReference type="InterPro" id="IPR013083">
    <property type="entry name" value="Znf_RING/FYVE/PHD"/>
</dbReference>
<evidence type="ECO:0000313" key="14">
    <source>
        <dbReference type="EMBL" id="KAF1951970.1"/>
    </source>
</evidence>
<feature type="binding site" evidence="8">
    <location>
        <position position="755"/>
    </location>
    <ligand>
        <name>Zn(2+)</name>
        <dbReference type="ChEBI" id="CHEBI:29105"/>
        <label>2</label>
    </ligand>
</feature>
<keyword evidence="4 9" id="KW-0863">Zinc-finger</keyword>
<evidence type="ECO:0000256" key="9">
    <source>
        <dbReference type="PROSITE-ProRule" id="PRU00146"/>
    </source>
</evidence>
<dbReference type="OrthoDB" id="5411773at2759"/>
<keyword evidence="3 8" id="KW-0479">Metal-binding</keyword>
<feature type="compositionally biased region" description="Basic and acidic residues" evidence="12">
    <location>
        <begin position="654"/>
        <end position="668"/>
    </location>
</feature>
<feature type="binding site" evidence="8">
    <location>
        <position position="742"/>
    </location>
    <ligand>
        <name>Zn(2+)</name>
        <dbReference type="ChEBI" id="CHEBI:29105"/>
        <label>1</label>
    </ligand>
</feature>
<dbReference type="InterPro" id="IPR019787">
    <property type="entry name" value="Znf_PHD-finger"/>
</dbReference>
<feature type="site" description="Histone H3K4me3 binding" evidence="7">
    <location>
        <position position="763"/>
    </location>
</feature>
<dbReference type="GO" id="GO:0006355">
    <property type="term" value="P:regulation of DNA-templated transcription"/>
    <property type="evidence" value="ECO:0007669"/>
    <property type="project" value="TreeGrafter"/>
</dbReference>
<feature type="binding site" evidence="8">
    <location>
        <position position="759"/>
    </location>
    <ligand>
        <name>Zn(2+)</name>
        <dbReference type="ChEBI" id="CHEBI:29105"/>
        <label>2</label>
    </ligand>
</feature>
<keyword evidence="5 8" id="KW-0862">Zinc</keyword>
<feature type="site" description="Histone H3K4me3 binding" evidence="7">
    <location>
        <position position="741"/>
    </location>
</feature>
<feature type="site" description="Histone H3K4me3 binding" evidence="7">
    <location>
        <position position="756"/>
    </location>
</feature>
<organism evidence="14 15">
    <name type="scientific">Byssothecium circinans</name>
    <dbReference type="NCBI Taxonomy" id="147558"/>
    <lineage>
        <taxon>Eukaryota</taxon>
        <taxon>Fungi</taxon>
        <taxon>Dikarya</taxon>
        <taxon>Ascomycota</taxon>
        <taxon>Pezizomycotina</taxon>
        <taxon>Dothideomycetes</taxon>
        <taxon>Pleosporomycetidae</taxon>
        <taxon>Pleosporales</taxon>
        <taxon>Massarineae</taxon>
        <taxon>Massarinaceae</taxon>
        <taxon>Byssothecium</taxon>
    </lineage>
</organism>
<dbReference type="AlphaFoldDB" id="A0A6A5TII8"/>
<comment type="domain">
    <text evidence="10">The PHD-type zinc finger mediates the binding to H3K4me3.</text>
</comment>
<feature type="binding site" evidence="8">
    <location>
        <position position="765"/>
    </location>
    <ligand>
        <name>Zn(2+)</name>
        <dbReference type="ChEBI" id="CHEBI:29105"/>
        <label>1</label>
    </ligand>
</feature>
<feature type="compositionally biased region" description="Pro residues" evidence="12">
    <location>
        <begin position="569"/>
        <end position="586"/>
    </location>
</feature>
<reference evidence="14" key="1">
    <citation type="journal article" date="2020" name="Stud. Mycol.">
        <title>101 Dothideomycetes genomes: a test case for predicting lifestyles and emergence of pathogens.</title>
        <authorList>
            <person name="Haridas S."/>
            <person name="Albert R."/>
            <person name="Binder M."/>
            <person name="Bloem J."/>
            <person name="Labutti K."/>
            <person name="Salamov A."/>
            <person name="Andreopoulos B."/>
            <person name="Baker S."/>
            <person name="Barry K."/>
            <person name="Bills G."/>
            <person name="Bluhm B."/>
            <person name="Cannon C."/>
            <person name="Castanera R."/>
            <person name="Culley D."/>
            <person name="Daum C."/>
            <person name="Ezra D."/>
            <person name="Gonzalez J."/>
            <person name="Henrissat B."/>
            <person name="Kuo A."/>
            <person name="Liang C."/>
            <person name="Lipzen A."/>
            <person name="Lutzoni F."/>
            <person name="Magnuson J."/>
            <person name="Mondo S."/>
            <person name="Nolan M."/>
            <person name="Ohm R."/>
            <person name="Pangilinan J."/>
            <person name="Park H.-J."/>
            <person name="Ramirez L."/>
            <person name="Alfaro M."/>
            <person name="Sun H."/>
            <person name="Tritt A."/>
            <person name="Yoshinaga Y."/>
            <person name="Zwiers L.-H."/>
            <person name="Turgeon B."/>
            <person name="Goodwin S."/>
            <person name="Spatafora J."/>
            <person name="Crous P."/>
            <person name="Grigoriev I."/>
        </authorList>
    </citation>
    <scope>NUCLEOTIDE SEQUENCE</scope>
    <source>
        <strain evidence="14">CBS 675.92</strain>
    </source>
</reference>
<feature type="compositionally biased region" description="Low complexity" evidence="12">
    <location>
        <begin position="389"/>
        <end position="399"/>
    </location>
</feature>
<dbReference type="PANTHER" id="PTHR10333">
    <property type="entry name" value="INHIBITOR OF GROWTH PROTEIN"/>
    <property type="match status" value="1"/>
</dbReference>
<feature type="region of interest" description="Disordered" evidence="12">
    <location>
        <begin position="122"/>
        <end position="235"/>
    </location>
</feature>
<protein>
    <recommendedName>
        <fullName evidence="10">Chromatin modification-related protein</fullName>
    </recommendedName>
</protein>
<keyword evidence="6 10" id="KW-0539">Nucleus</keyword>